<dbReference type="Ensembl" id="ENSCCRT00000165289.1">
    <property type="protein sequence ID" value="ENSCCRP00000153201.1"/>
    <property type="gene ID" value="ENSCCRG00000043923.2"/>
</dbReference>
<accession>A0A9J8BFC6</accession>
<dbReference type="GO" id="GO:0016020">
    <property type="term" value="C:membrane"/>
    <property type="evidence" value="ECO:0007669"/>
    <property type="project" value="InterPro"/>
</dbReference>
<dbReference type="PROSITE" id="PS50287">
    <property type="entry name" value="SRCR_2"/>
    <property type="match status" value="8"/>
</dbReference>
<feature type="disulfide bond" evidence="5">
    <location>
        <begin position="138"/>
        <end position="202"/>
    </location>
</feature>
<feature type="disulfide bond" evidence="5">
    <location>
        <begin position="828"/>
        <end position="892"/>
    </location>
</feature>
<dbReference type="GeneTree" id="ENSGT00950000183145"/>
<keyword evidence="2" id="KW-0677">Repeat</keyword>
<feature type="disulfide bond" evidence="5">
    <location>
        <begin position="351"/>
        <end position="415"/>
    </location>
</feature>
<dbReference type="PRINTS" id="PR00258">
    <property type="entry name" value="SPERACTRCPTR"/>
</dbReference>
<keyword evidence="8" id="KW-1185">Reference proteome</keyword>
<dbReference type="OMA" id="VYDEVRC"/>
<proteinExistence type="predicted"/>
<feature type="disulfide bond" evidence="5">
    <location>
        <begin position="151"/>
        <end position="212"/>
    </location>
</feature>
<feature type="domain" description="SRCR" evidence="6">
    <location>
        <begin position="12"/>
        <end position="112"/>
    </location>
</feature>
<sequence>LNDMSTFCFNSVRLVNGPNLCSGRVEVFHNGIWGTVCDDLWDSTDAAVVCRELGCGNVTEAKSSAYFGQGSGQIWLDDVQCRGNESTLKNCSSLGWGSHNCGHQEDAGVICQGELVNGPNLCSGRVEVFHNGIWGTVCDDLWDSTDAAVVCRELGCGNVTEAKSSAYFGQGSGQIWLDDVQCRGNESTLKNCSSLGWGSHNCGHQEDAGVICQAVRLVNGPNLCSGRVEVFHNGIWGTVCDDLWDSTDAAVVCRELGCGNVTEAKSSAYFGQGSGQIWLDDVQCRGNESTLKNCSSLGWGSHNCGHQEDAGVICQGDNSDIEYNSVRLVNGPNLCSGRVEVFHNGIWGTVCDDLWDSTDAAVVCRELGCGNVTEAKSSAYFGQGSGQIWLDDVQCRGNESTLKNCSSLGWGSHNCGHQEDAGVICQAHQQPGLVNGPNLCSGRVEVFHNGIWGTVCDDLWDSTDAAVVCRELGCGNVTEAKSSAYFGQGSGQIWLDDVQCRGNESTLKNCSSLGWGSHNCGHQEDAGVICQGESNTFIQPLCTVRLVNGPNLCSGRVEVFHNGIWGTVCDDLWDSTDAAVVCRELGCGNVTEAKSSAYFGQGSGQIWLDDVQCRGNESTLKNCSSLGWGSHNCGHQEDAGVICQGESNTFIQPLSRVARFSQQKLVNGPNLCSGRVEVFHNGIWGTVCDDLWDSTDAAVVCRELGCGNVTEAKSSAYFGQGSGQIWLDDVQCRGNESTLKNCSSLGWGSHNCGHQEDAGVICQATKSLLKTSTNPAQSCSGGYFLVGFLVKFAFQGLNITLLGSLVNGPNLCSGRVEVFHNGIWGTVCDDLWDSTDAAVVCRELGCGNVTEAKSSAYFGQGSGQIWLDDVQCRGNESTLKNCSSLGWGSHNCGHQEDAGVISRVARFSQQKPPNRYSKQAQIQPNRVLGVIFGGVPGKICIPGAKYHVTGVALTRGNNVKVAKFREKTTDQATLPTACMQYC</sequence>
<organism evidence="7 8">
    <name type="scientific">Cyprinus carpio carpio</name>
    <dbReference type="NCBI Taxonomy" id="630221"/>
    <lineage>
        <taxon>Eukaryota</taxon>
        <taxon>Metazoa</taxon>
        <taxon>Chordata</taxon>
        <taxon>Craniata</taxon>
        <taxon>Vertebrata</taxon>
        <taxon>Euteleostomi</taxon>
        <taxon>Actinopterygii</taxon>
        <taxon>Neopterygii</taxon>
        <taxon>Teleostei</taxon>
        <taxon>Ostariophysi</taxon>
        <taxon>Cypriniformes</taxon>
        <taxon>Cyprinidae</taxon>
        <taxon>Cyprininae</taxon>
        <taxon>Cyprinus</taxon>
    </lineage>
</organism>
<evidence type="ECO:0000256" key="5">
    <source>
        <dbReference type="PROSITE-ProRule" id="PRU00196"/>
    </source>
</evidence>
<dbReference type="Gene3D" id="3.10.250.10">
    <property type="entry name" value="SRCR-like domain"/>
    <property type="match status" value="8"/>
</dbReference>
<evidence type="ECO:0000313" key="8">
    <source>
        <dbReference type="Proteomes" id="UP001108240"/>
    </source>
</evidence>
<feature type="disulfide bond" evidence="5">
    <location>
        <begin position="364"/>
        <end position="425"/>
    </location>
</feature>
<feature type="domain" description="SRCR" evidence="6">
    <location>
        <begin position="113"/>
        <end position="213"/>
    </location>
</feature>
<keyword evidence="3 5" id="KW-1015">Disulfide bond</keyword>
<protein>
    <recommendedName>
        <fullName evidence="6">SRCR domain-containing protein</fullName>
    </recommendedName>
</protein>
<evidence type="ECO:0000259" key="6">
    <source>
        <dbReference type="PROSITE" id="PS50287"/>
    </source>
</evidence>
<feature type="domain" description="SRCR" evidence="6">
    <location>
        <begin position="803"/>
        <end position="903"/>
    </location>
</feature>
<name>A0A9J8BFC6_CYPCA</name>
<feature type="disulfide bond" evidence="5">
    <location>
        <begin position="81"/>
        <end position="91"/>
    </location>
</feature>
<feature type="domain" description="SRCR" evidence="6">
    <location>
        <begin position="663"/>
        <end position="763"/>
    </location>
</feature>
<dbReference type="AlphaFoldDB" id="A0A9J8BFC6"/>
<feature type="disulfide bond" evidence="5">
    <location>
        <begin position="50"/>
        <end position="111"/>
    </location>
</feature>
<feature type="disulfide bond" evidence="5">
    <location>
        <begin position="240"/>
        <end position="304"/>
    </location>
</feature>
<feature type="disulfide bond" evidence="5">
    <location>
        <begin position="456"/>
        <end position="520"/>
    </location>
</feature>
<dbReference type="SMART" id="SM00202">
    <property type="entry name" value="SR"/>
    <property type="match status" value="8"/>
</dbReference>
<keyword evidence="1" id="KW-0732">Signal</keyword>
<feature type="disulfide bond" evidence="5">
    <location>
        <begin position="253"/>
        <end position="314"/>
    </location>
</feature>
<evidence type="ECO:0000256" key="3">
    <source>
        <dbReference type="ARBA" id="ARBA00023157"/>
    </source>
</evidence>
<reference evidence="7" key="1">
    <citation type="submission" date="2025-08" db="UniProtKB">
        <authorList>
            <consortium name="Ensembl"/>
        </authorList>
    </citation>
    <scope>IDENTIFICATION</scope>
</reference>
<feature type="disulfide bond" evidence="5">
    <location>
        <begin position="582"/>
        <end position="643"/>
    </location>
</feature>
<feature type="disulfide bond" evidence="5">
    <location>
        <begin position="37"/>
        <end position="101"/>
    </location>
</feature>
<evidence type="ECO:0000256" key="1">
    <source>
        <dbReference type="ARBA" id="ARBA00022729"/>
    </source>
</evidence>
<dbReference type="SUPFAM" id="SSF56487">
    <property type="entry name" value="SRCR-like"/>
    <property type="match status" value="8"/>
</dbReference>
<dbReference type="InterPro" id="IPR001190">
    <property type="entry name" value="SRCR"/>
</dbReference>
<evidence type="ECO:0000313" key="7">
    <source>
        <dbReference type="Ensembl" id="ENSCCRP00000153201.1"/>
    </source>
</evidence>
<feature type="disulfide bond" evidence="5">
    <location>
        <begin position="395"/>
        <end position="405"/>
    </location>
</feature>
<feature type="disulfide bond" evidence="5">
    <location>
        <begin position="182"/>
        <end position="192"/>
    </location>
</feature>
<dbReference type="FunFam" id="3.10.250.10:FF:000006">
    <property type="entry name" value="neurotrypsin isoform X2"/>
    <property type="match status" value="8"/>
</dbReference>
<reference evidence="7" key="2">
    <citation type="submission" date="2025-09" db="UniProtKB">
        <authorList>
            <consortium name="Ensembl"/>
        </authorList>
    </citation>
    <scope>IDENTIFICATION</scope>
</reference>
<dbReference type="PANTHER" id="PTHR48071">
    <property type="entry name" value="SRCR DOMAIN-CONTAINING PROTEIN"/>
    <property type="match status" value="1"/>
</dbReference>
<feature type="domain" description="SRCR" evidence="6">
    <location>
        <begin position="431"/>
        <end position="531"/>
    </location>
</feature>
<feature type="domain" description="SRCR" evidence="6">
    <location>
        <begin position="544"/>
        <end position="644"/>
    </location>
</feature>
<evidence type="ECO:0000256" key="4">
    <source>
        <dbReference type="ARBA" id="ARBA00023180"/>
    </source>
</evidence>
<feature type="disulfide bond" evidence="5">
    <location>
        <begin position="872"/>
        <end position="882"/>
    </location>
</feature>
<comment type="caution">
    <text evidence="5">Lacks conserved residue(s) required for the propagation of feature annotation.</text>
</comment>
<dbReference type="PANTHER" id="PTHR48071:SF18">
    <property type="entry name" value="DELETED IN MALIGNANT BRAIN TUMORS 1 PROTEIN-RELATED"/>
    <property type="match status" value="1"/>
</dbReference>
<keyword evidence="4" id="KW-0325">Glycoprotein</keyword>
<evidence type="ECO:0000256" key="2">
    <source>
        <dbReference type="ARBA" id="ARBA00022737"/>
    </source>
</evidence>
<feature type="disulfide bond" evidence="5">
    <location>
        <begin position="613"/>
        <end position="623"/>
    </location>
</feature>
<dbReference type="PROSITE" id="PS00420">
    <property type="entry name" value="SRCR_1"/>
    <property type="match status" value="8"/>
</dbReference>
<dbReference type="InterPro" id="IPR036772">
    <property type="entry name" value="SRCR-like_dom_sf"/>
</dbReference>
<dbReference type="Proteomes" id="UP001108240">
    <property type="component" value="Unplaced"/>
</dbReference>
<feature type="disulfide bond" evidence="5">
    <location>
        <begin position="569"/>
        <end position="633"/>
    </location>
</feature>
<feature type="disulfide bond" evidence="5">
    <location>
        <begin position="688"/>
        <end position="752"/>
    </location>
</feature>
<feature type="disulfide bond" evidence="5">
    <location>
        <begin position="500"/>
        <end position="510"/>
    </location>
</feature>
<feature type="disulfide bond" evidence="5">
    <location>
        <begin position="284"/>
        <end position="294"/>
    </location>
</feature>
<dbReference type="Pfam" id="PF00530">
    <property type="entry name" value="SRCR"/>
    <property type="match status" value="8"/>
</dbReference>
<feature type="disulfide bond" evidence="5">
    <location>
        <begin position="469"/>
        <end position="530"/>
    </location>
</feature>
<feature type="domain" description="SRCR" evidence="6">
    <location>
        <begin position="326"/>
        <end position="426"/>
    </location>
</feature>
<feature type="domain" description="SRCR" evidence="6">
    <location>
        <begin position="215"/>
        <end position="315"/>
    </location>
</feature>
<feature type="disulfide bond" evidence="5">
    <location>
        <begin position="701"/>
        <end position="762"/>
    </location>
</feature>
<feature type="disulfide bond" evidence="5">
    <location>
        <begin position="732"/>
        <end position="742"/>
    </location>
</feature>